<accession>A0ABR9C450</accession>
<protein>
    <submittedName>
        <fullName evidence="2">Uncharacterized protein</fullName>
    </submittedName>
</protein>
<dbReference type="RefSeq" id="WP_192069200.1">
    <property type="nucleotide sequence ID" value="NZ_JACYWY010000012.1"/>
</dbReference>
<comment type="caution">
    <text evidence="2">The sequence shown here is derived from an EMBL/GenBank/DDBJ whole genome shotgun (WGS) entry which is preliminary data.</text>
</comment>
<keyword evidence="3" id="KW-1185">Reference proteome</keyword>
<evidence type="ECO:0000256" key="1">
    <source>
        <dbReference type="SAM" id="MobiDB-lite"/>
    </source>
</evidence>
<evidence type="ECO:0000313" key="2">
    <source>
        <dbReference type="EMBL" id="MBD8772120.1"/>
    </source>
</evidence>
<gene>
    <name evidence="2" type="ORF">IFT38_21525</name>
</gene>
<dbReference type="EMBL" id="JACYWZ010000012">
    <property type="protein sequence ID" value="MBD8772120.1"/>
    <property type="molecule type" value="Genomic_DNA"/>
</dbReference>
<evidence type="ECO:0000313" key="3">
    <source>
        <dbReference type="Proteomes" id="UP000620025"/>
    </source>
</evidence>
<organism evidence="2 3">
    <name type="scientific">Pseudomonas coleopterorum</name>
    <dbReference type="NCBI Taxonomy" id="1605838"/>
    <lineage>
        <taxon>Bacteria</taxon>
        <taxon>Pseudomonadati</taxon>
        <taxon>Pseudomonadota</taxon>
        <taxon>Gammaproteobacteria</taxon>
        <taxon>Pseudomonadales</taxon>
        <taxon>Pseudomonadaceae</taxon>
        <taxon>Pseudomonas</taxon>
    </lineage>
</organism>
<dbReference type="Proteomes" id="UP000620025">
    <property type="component" value="Unassembled WGS sequence"/>
</dbReference>
<proteinExistence type="predicted"/>
<name>A0ABR9C450_9PSED</name>
<reference evidence="2 3" key="1">
    <citation type="journal article" date="2020" name="FEMS Microbiol. Ecol.">
        <title>Temporal dynamics of bacterial communities during seed development and maturation.</title>
        <authorList>
            <person name="Chesneau G."/>
            <person name="Torres-Cortes G."/>
            <person name="Briand M."/>
            <person name="Darrasse A."/>
            <person name="Preveaux A."/>
            <person name="Marais C."/>
            <person name="Jacques M.A."/>
            <person name="Shade A."/>
            <person name="Barret M."/>
        </authorList>
    </citation>
    <scope>NUCLEOTIDE SEQUENCE [LARGE SCALE GENOMIC DNA]</scope>
    <source>
        <strain evidence="2 3">CFBP13599</strain>
    </source>
</reference>
<sequence length="512" mass="57707">MPGKTPWEAAIEVEPKTDSERYLSQLARRAFLSLWCYSNVHTDEGKTSPTGDGKELCDLLVVFGNHILIFSDKECVYTEHADPLVAWGRWYKRAVDKSVSQLLGAEKFIREHPDRLYLDKQCNVPFPFRLPDMKQGIIHRIAVTRGSHDAGVANWKGESSGSLMINTVLEGKVDHLKMPFTIGWPAGRDRFVHVLDELTLDVLLGELDTIADLVAYFSEKERFFSSAKYISAPGEEELIALYQTTVRNEKHALPHVPNVPPGSSMIMLPEGEWEAFNTSSHRASRDAANNQSYMWDQIIEYQSSFIRSAKSVAVLGGTYTVDQQEELVRAMASETRFGRRMLVAALTGVLHHPVVANGQFTRRARSLSVPDRYYVFTVMGRDVTSDYEVYRKNRAHVLTTYCHGVRLKHPDAKEVIGIAIEPMTSDASSQDVVYMEFLGPPTPEQLVAAREDCDRIGIMQDSAMSEMAYSAQEFPERRLMKDYERSNGPANRAERRAQASAQRRNGGGKRGH</sequence>
<feature type="region of interest" description="Disordered" evidence="1">
    <location>
        <begin position="481"/>
        <end position="512"/>
    </location>
</feature>